<feature type="region of interest" description="Disordered" evidence="1">
    <location>
        <begin position="505"/>
        <end position="567"/>
    </location>
</feature>
<dbReference type="PANTHER" id="PTHR34757:SF1">
    <property type="entry name" value="JUNCTIONAL CADHERIN 5-ASSOCIATED PROTEIN"/>
    <property type="match status" value="1"/>
</dbReference>
<name>A0A2Y9G026_TRIMA</name>
<keyword evidence="2" id="KW-1185">Reference proteome</keyword>
<feature type="compositionally biased region" description="Basic and acidic residues" evidence="1">
    <location>
        <begin position="526"/>
        <end position="540"/>
    </location>
</feature>
<feature type="region of interest" description="Disordered" evidence="1">
    <location>
        <begin position="848"/>
        <end position="971"/>
    </location>
</feature>
<reference evidence="3" key="1">
    <citation type="submission" date="2025-08" db="UniProtKB">
        <authorList>
            <consortium name="RefSeq"/>
        </authorList>
    </citation>
    <scope>IDENTIFICATION</scope>
</reference>
<evidence type="ECO:0000313" key="2">
    <source>
        <dbReference type="Proteomes" id="UP000248480"/>
    </source>
</evidence>
<feature type="compositionally biased region" description="Low complexity" evidence="1">
    <location>
        <begin position="768"/>
        <end position="783"/>
    </location>
</feature>
<feature type="compositionally biased region" description="Polar residues" evidence="1">
    <location>
        <begin position="605"/>
        <end position="614"/>
    </location>
</feature>
<dbReference type="FunCoup" id="A0A2Y9G026">
    <property type="interactions" value="213"/>
</dbReference>
<dbReference type="OrthoDB" id="8669630at2759"/>
<feature type="compositionally biased region" description="Polar residues" evidence="1">
    <location>
        <begin position="302"/>
        <end position="324"/>
    </location>
</feature>
<dbReference type="InParanoid" id="A0A2Y9G026"/>
<feature type="compositionally biased region" description="Polar residues" evidence="1">
    <location>
        <begin position="883"/>
        <end position="892"/>
    </location>
</feature>
<dbReference type="PANTHER" id="PTHR34757">
    <property type="entry name" value="JUNCTIONAL PROTEIN ASSOCIATED WITH CORONARY ARTERY DISEASE"/>
    <property type="match status" value="1"/>
</dbReference>
<dbReference type="InterPro" id="IPR028221">
    <property type="entry name" value="JCAD"/>
</dbReference>
<gene>
    <name evidence="3" type="primary">JCAD</name>
</gene>
<dbReference type="GeneID" id="101348295"/>
<dbReference type="STRING" id="127582.A0A2Y9G026"/>
<dbReference type="Pfam" id="PF15351">
    <property type="entry name" value="JCAD"/>
    <property type="match status" value="1"/>
</dbReference>
<feature type="compositionally biased region" description="Low complexity" evidence="1">
    <location>
        <begin position="1272"/>
        <end position="1281"/>
    </location>
</feature>
<feature type="compositionally biased region" description="Basic and acidic residues" evidence="1">
    <location>
        <begin position="22"/>
        <end position="36"/>
    </location>
</feature>
<organism evidence="2 3">
    <name type="scientific">Trichechus manatus latirostris</name>
    <name type="common">Florida manatee</name>
    <dbReference type="NCBI Taxonomy" id="127582"/>
    <lineage>
        <taxon>Eukaryota</taxon>
        <taxon>Metazoa</taxon>
        <taxon>Chordata</taxon>
        <taxon>Craniata</taxon>
        <taxon>Vertebrata</taxon>
        <taxon>Euteleostomi</taxon>
        <taxon>Mammalia</taxon>
        <taxon>Eutheria</taxon>
        <taxon>Afrotheria</taxon>
        <taxon>Sirenia</taxon>
        <taxon>Trichechidae</taxon>
        <taxon>Trichechus</taxon>
    </lineage>
</organism>
<accession>A0A2Y9G026</accession>
<dbReference type="RefSeq" id="XP_012413821.1">
    <property type="nucleotide sequence ID" value="XM_012558367.2"/>
</dbReference>
<feature type="compositionally biased region" description="Basic and acidic residues" evidence="1">
    <location>
        <begin position="617"/>
        <end position="630"/>
    </location>
</feature>
<dbReference type="GO" id="GO:0005912">
    <property type="term" value="C:adherens junction"/>
    <property type="evidence" value="ECO:0007669"/>
    <property type="project" value="TreeGrafter"/>
</dbReference>
<feature type="compositionally biased region" description="Polar residues" evidence="1">
    <location>
        <begin position="699"/>
        <end position="716"/>
    </location>
</feature>
<feature type="region of interest" description="Disordered" evidence="1">
    <location>
        <begin position="1328"/>
        <end position="1358"/>
    </location>
</feature>
<feature type="region of interest" description="Disordered" evidence="1">
    <location>
        <begin position="680"/>
        <end position="823"/>
    </location>
</feature>
<sequence>MYSVEDLLISHGYKLSRNPPAPREDSYEGHRPDVTRTRGGHGMLNGYENDPAAFVPSKKFLGRRCLSDSENRRGTPRSHGEPQSSAFRTSDVGFYNQPPLARSPQPQTGNSQAYWRRRGQEYGGWLGPRDREDLEVRGLAPAHGRPVRVREGPRDVRARTENVTKKAVLEEELRMAGVAQWQNASLESWSQPRRLGRQMSEGGGEKLFQDLYPLVAGEHALSPQNRGKSRSLPRVLSPESLSCVEVPLALSGKHSPGVPKMPLYPPNCAPNLETARDTEKGVFIVPLPQPKFGRPLKPPSYESHQQSRGGVENSEYQDSQSTDNPYVPCVTKSSEPRQERCGSDSSLEPPVYVPPPSYHSPLPHITNPYLEDAVPRHACGGHRQQHPPTEKTSTSCQRSAGSPGTGDEYTASPRSPRGRPQHPCPTTAHDSSVQYIPFDDPRIRHLKLTQPQGFCGETQLYDKLYGSGPAAPQEPAQGKMHPGGAVYGVRGTVPTAAGEWAPAVSAPGPQWPLGRLPRAGEPADIGDQRDSCAVRGEPSDVKGAQHGRSRGRAASPAPQGESSRETVTKLKKFETGLQTKKSSKKKKNETVFCLVSIPVQSESQLPEIDSNNNALKPRAERKNGLDKSPELREQSLLSMSSTDLELQALMGIVASRTELQKQGLGEAEDRQTNDLRFIHPTGHRAPKYAGSWPGHQFRDQQTQTSFTEESRSSQLLPSAKPGGSGNAVLTPNYSDPTASGAPTHTALAPSDQKQRSNVHSLKGQAHLSQSSNSAFSRTSSAMSQAPASTACRRPPHVDVHGHGASPVPRDEVVKGEPTSPCNSQQLFGQFLLKPVSRRPWDLISQLENFNKELQEQPESSHSSSEGSSEESEAEGHQDDGTVSRWSAFSGYSQAGRGDWQPRTPPEEPAQRSGRVKSRSESRSEEETAAPPAQGVLQAEDSRGDSFRSADGNWITGKRNQEVGTRRSKLAISPGPMKRMMVFGSNDIKPAPLFYPAGLREPPESQKFTRDVRSVKLSPVDTLEAESGDERETVFPLSLVNKNRGLSAPDLRSMGLHTSQEQSASKLDGSFEKASAIEIPPNESLQERAERILGIEVAVESLLRPSRRAGRSQHPAPDQSACRPDSPREEPLTSSARPDGPAASKDAFYGRRKCGWTESPLFVGDRDMTRRTPQAPDHSVLDGAIICDAPRPEPQPSPLDPKCLDQRESEAKPAFRSTLFHFIEGSPGVADSEKRCRNTSRVIESLQEKLASPPRRAAPDRVMRMREVSSVSRMRLLSSRSTDSTEEAEELKAEEGAGEQPRDFVSLNGGDLPRRVASAPKGIIVLEDSGHVAPQSARQSGDRAFPCPDSYDPSRVERV</sequence>
<dbReference type="Proteomes" id="UP000248480">
    <property type="component" value="Unplaced"/>
</dbReference>
<feature type="compositionally biased region" description="Polar residues" evidence="1">
    <location>
        <begin position="727"/>
        <end position="742"/>
    </location>
</feature>
<protein>
    <submittedName>
        <fullName evidence="3">Junctional cadherin 5-associated protein</fullName>
    </submittedName>
</protein>
<evidence type="ECO:0000256" key="1">
    <source>
        <dbReference type="SAM" id="MobiDB-lite"/>
    </source>
</evidence>
<feature type="region of interest" description="Disordered" evidence="1">
    <location>
        <begin position="66"/>
        <end position="111"/>
    </location>
</feature>
<dbReference type="CTD" id="57608"/>
<feature type="region of interest" description="Disordered" evidence="1">
    <location>
        <begin position="605"/>
        <end position="630"/>
    </location>
</feature>
<proteinExistence type="predicted"/>
<feature type="region of interest" description="Disordered" evidence="1">
    <location>
        <begin position="1272"/>
        <end position="1312"/>
    </location>
</feature>
<dbReference type="GO" id="GO:1903589">
    <property type="term" value="P:positive regulation of blood vessel endothelial cell proliferation involved in sprouting angiogenesis"/>
    <property type="evidence" value="ECO:0007669"/>
    <property type="project" value="TreeGrafter"/>
</dbReference>
<feature type="region of interest" description="Disordered" evidence="1">
    <location>
        <begin position="1105"/>
        <end position="1146"/>
    </location>
</feature>
<dbReference type="KEGG" id="tmu:101348295"/>
<feature type="compositionally biased region" description="Polar residues" evidence="1">
    <location>
        <begin position="386"/>
        <end position="402"/>
    </location>
</feature>
<feature type="region of interest" description="Disordered" evidence="1">
    <location>
        <begin position="286"/>
        <end position="433"/>
    </location>
</feature>
<feature type="region of interest" description="Disordered" evidence="1">
    <location>
        <begin position="11"/>
        <end position="53"/>
    </location>
</feature>
<evidence type="ECO:0000313" key="3">
    <source>
        <dbReference type="RefSeq" id="XP_012413821.1"/>
    </source>
</evidence>
<dbReference type="GO" id="GO:0032587">
    <property type="term" value="C:ruffle membrane"/>
    <property type="evidence" value="ECO:0007669"/>
    <property type="project" value="TreeGrafter"/>
</dbReference>